<organism evidence="1 2">
    <name type="scientific">Nocardioides currus</name>
    <dbReference type="NCBI Taxonomy" id="2133958"/>
    <lineage>
        <taxon>Bacteria</taxon>
        <taxon>Bacillati</taxon>
        <taxon>Actinomycetota</taxon>
        <taxon>Actinomycetes</taxon>
        <taxon>Propionibacteriales</taxon>
        <taxon>Nocardioidaceae</taxon>
        <taxon>Nocardioides</taxon>
    </lineage>
</organism>
<dbReference type="AlphaFoldDB" id="A0A2R7Z1D6"/>
<accession>A0A2R7Z1D6</accession>
<evidence type="ECO:0000313" key="2">
    <source>
        <dbReference type="Proteomes" id="UP000244867"/>
    </source>
</evidence>
<dbReference type="EMBL" id="PYXZ01000001">
    <property type="protein sequence ID" value="PUA82438.1"/>
    <property type="molecule type" value="Genomic_DNA"/>
</dbReference>
<name>A0A2R7Z1D6_9ACTN</name>
<sequence length="373" mass="40129">MFEVDAVEARGDAAGALRLIEAMPLGPDGRPWWRPSRIRRLQQVVDLGESAPAWVWAKWVVSQAAQSTPGDPVRAVEVATATRGGRRTLWGVDQVDAQAKVMDHDWVYRQLVLHEYAGLAAYLEQRAGQDLVRRAAGIDGWASAPMRALELVGEEATRIQWLDLASLEVVETINLGAAAMLADGECVIGRVVEADGTTLFESAPLCVPRDVARRVAAEPGEWLAVLADACRDATSPILVHLVSRFHEFDLLCDLPPGIRRQVVQPEDPDLGSDQIGTGGNGSEYDVALVLAALADEIDVEGDDDDGCSCGQDHSPRPLASLVAAALVEPGTVEALRPLLVPSDGRALMRLCRVLPEPADQVCRRLAIRVADAA</sequence>
<protein>
    <submittedName>
        <fullName evidence="1">Uncharacterized protein</fullName>
    </submittedName>
</protein>
<keyword evidence="2" id="KW-1185">Reference proteome</keyword>
<evidence type="ECO:0000313" key="1">
    <source>
        <dbReference type="EMBL" id="PUA82438.1"/>
    </source>
</evidence>
<reference evidence="1 2" key="1">
    <citation type="submission" date="2018-03" db="EMBL/GenBank/DDBJ databases">
        <authorList>
            <person name="Keele B.F."/>
        </authorList>
    </citation>
    <scope>NUCLEOTIDE SEQUENCE [LARGE SCALE GENOMIC DNA]</scope>
    <source>
        <strain evidence="1 2">IB-3</strain>
    </source>
</reference>
<dbReference type="Proteomes" id="UP000244867">
    <property type="component" value="Unassembled WGS sequence"/>
</dbReference>
<gene>
    <name evidence="1" type="ORF">C7S10_01415</name>
</gene>
<proteinExistence type="predicted"/>
<comment type="caution">
    <text evidence="1">The sequence shown here is derived from an EMBL/GenBank/DDBJ whole genome shotgun (WGS) entry which is preliminary data.</text>
</comment>